<proteinExistence type="predicted"/>
<dbReference type="Proteomes" id="UP000325849">
    <property type="component" value="Unassembled WGS sequence"/>
</dbReference>
<dbReference type="RefSeq" id="WP_152892925.1">
    <property type="nucleotide sequence ID" value="NZ_VJZD01000147.1"/>
</dbReference>
<evidence type="ECO:0000313" key="1">
    <source>
        <dbReference type="EMBL" id="MPY35189.1"/>
    </source>
</evidence>
<evidence type="ECO:0000313" key="2">
    <source>
        <dbReference type="Proteomes" id="UP000325849"/>
    </source>
</evidence>
<organism evidence="1 2">
    <name type="scientific">Streptomyces adustus</name>
    <dbReference type="NCBI Taxonomy" id="1609272"/>
    <lineage>
        <taxon>Bacteria</taxon>
        <taxon>Bacillati</taxon>
        <taxon>Actinomycetota</taxon>
        <taxon>Actinomycetes</taxon>
        <taxon>Kitasatosporales</taxon>
        <taxon>Streptomycetaceae</taxon>
        <taxon>Streptomyces</taxon>
    </lineage>
</organism>
<accession>A0A5N8VJG4</accession>
<protein>
    <submittedName>
        <fullName evidence="1">Uncharacterized protein</fullName>
    </submittedName>
</protein>
<reference evidence="1 2" key="1">
    <citation type="submission" date="2019-07" db="EMBL/GenBank/DDBJ databases">
        <title>New species of Amycolatopsis and Streptomyces.</title>
        <authorList>
            <person name="Duangmal K."/>
            <person name="Teo W.F.A."/>
            <person name="Lipun K."/>
        </authorList>
    </citation>
    <scope>NUCLEOTIDE SEQUENCE [LARGE SCALE GENOMIC DNA]</scope>
    <source>
        <strain evidence="1 2">NBRC 109810</strain>
    </source>
</reference>
<comment type="caution">
    <text evidence="1">The sequence shown here is derived from an EMBL/GenBank/DDBJ whole genome shotgun (WGS) entry which is preliminary data.</text>
</comment>
<dbReference type="OrthoDB" id="5504890at2"/>
<dbReference type="AlphaFoldDB" id="A0A5N8VJG4"/>
<sequence>MHRKLLGIYLNDHLAGATTGQHVSRHIAEHLRHSPYGGELRRVAHEIAQDRQTLLELMDDLGVPERRHKVYTGRVAEKARLFKLNGRLVGRSALSTVTELEALRLGIEGKTLLWQTLLQFAPTKALDETRLKTLLERARHQAATVESARRSAAVAAFAPARRRGPARLLSSRA</sequence>
<gene>
    <name evidence="1" type="ORF">FNH09_29280</name>
</gene>
<dbReference type="EMBL" id="VJZD01000147">
    <property type="protein sequence ID" value="MPY35189.1"/>
    <property type="molecule type" value="Genomic_DNA"/>
</dbReference>
<keyword evidence="2" id="KW-1185">Reference proteome</keyword>
<name>A0A5N8VJG4_9ACTN</name>